<accession>A0AAE0M6S8</accession>
<protein>
    <submittedName>
        <fullName evidence="2">Uncharacterized protein</fullName>
    </submittedName>
</protein>
<gene>
    <name evidence="2" type="ORF">B0T19DRAFT_403300</name>
</gene>
<evidence type="ECO:0000256" key="1">
    <source>
        <dbReference type="SAM" id="MobiDB-lite"/>
    </source>
</evidence>
<feature type="region of interest" description="Disordered" evidence="1">
    <location>
        <begin position="1"/>
        <end position="36"/>
    </location>
</feature>
<organism evidence="2 3">
    <name type="scientific">Cercophora scortea</name>
    <dbReference type="NCBI Taxonomy" id="314031"/>
    <lineage>
        <taxon>Eukaryota</taxon>
        <taxon>Fungi</taxon>
        <taxon>Dikarya</taxon>
        <taxon>Ascomycota</taxon>
        <taxon>Pezizomycotina</taxon>
        <taxon>Sordariomycetes</taxon>
        <taxon>Sordariomycetidae</taxon>
        <taxon>Sordariales</taxon>
        <taxon>Lasiosphaeriaceae</taxon>
        <taxon>Cercophora</taxon>
    </lineage>
</organism>
<reference evidence="2" key="1">
    <citation type="journal article" date="2023" name="Mol. Phylogenet. Evol.">
        <title>Genome-scale phylogeny and comparative genomics of the fungal order Sordariales.</title>
        <authorList>
            <person name="Hensen N."/>
            <person name="Bonometti L."/>
            <person name="Westerberg I."/>
            <person name="Brannstrom I.O."/>
            <person name="Guillou S."/>
            <person name="Cros-Aarteil S."/>
            <person name="Calhoun S."/>
            <person name="Haridas S."/>
            <person name="Kuo A."/>
            <person name="Mondo S."/>
            <person name="Pangilinan J."/>
            <person name="Riley R."/>
            <person name="LaButti K."/>
            <person name="Andreopoulos B."/>
            <person name="Lipzen A."/>
            <person name="Chen C."/>
            <person name="Yan M."/>
            <person name="Daum C."/>
            <person name="Ng V."/>
            <person name="Clum A."/>
            <person name="Steindorff A."/>
            <person name="Ohm R.A."/>
            <person name="Martin F."/>
            <person name="Silar P."/>
            <person name="Natvig D.O."/>
            <person name="Lalanne C."/>
            <person name="Gautier V."/>
            <person name="Ament-Velasquez S.L."/>
            <person name="Kruys A."/>
            <person name="Hutchinson M.I."/>
            <person name="Powell A.J."/>
            <person name="Barry K."/>
            <person name="Miller A.N."/>
            <person name="Grigoriev I.V."/>
            <person name="Debuchy R."/>
            <person name="Gladieux P."/>
            <person name="Hiltunen Thoren M."/>
            <person name="Johannesson H."/>
        </authorList>
    </citation>
    <scope>NUCLEOTIDE SEQUENCE</scope>
    <source>
        <strain evidence="2">SMH4131-1</strain>
    </source>
</reference>
<reference evidence="2" key="2">
    <citation type="submission" date="2023-06" db="EMBL/GenBank/DDBJ databases">
        <authorList>
            <consortium name="Lawrence Berkeley National Laboratory"/>
            <person name="Haridas S."/>
            <person name="Hensen N."/>
            <person name="Bonometti L."/>
            <person name="Westerberg I."/>
            <person name="Brannstrom I.O."/>
            <person name="Guillou S."/>
            <person name="Cros-Aarteil S."/>
            <person name="Calhoun S."/>
            <person name="Kuo A."/>
            <person name="Mondo S."/>
            <person name="Pangilinan J."/>
            <person name="Riley R."/>
            <person name="Labutti K."/>
            <person name="Andreopoulos B."/>
            <person name="Lipzen A."/>
            <person name="Chen C."/>
            <person name="Yanf M."/>
            <person name="Daum C."/>
            <person name="Ng V."/>
            <person name="Clum A."/>
            <person name="Steindorff A."/>
            <person name="Ohm R."/>
            <person name="Martin F."/>
            <person name="Silar P."/>
            <person name="Natvig D."/>
            <person name="Lalanne C."/>
            <person name="Gautier V."/>
            <person name="Ament-Velasquez S.L."/>
            <person name="Kruys A."/>
            <person name="Hutchinson M.I."/>
            <person name="Powell A.J."/>
            <person name="Barry K."/>
            <person name="Miller A.N."/>
            <person name="Grigoriev I.V."/>
            <person name="Debuchy R."/>
            <person name="Gladieux P."/>
            <person name="Thoren M.H."/>
            <person name="Johannesson H."/>
        </authorList>
    </citation>
    <scope>NUCLEOTIDE SEQUENCE</scope>
    <source>
        <strain evidence="2">SMH4131-1</strain>
    </source>
</reference>
<evidence type="ECO:0000313" key="3">
    <source>
        <dbReference type="Proteomes" id="UP001286456"/>
    </source>
</evidence>
<name>A0AAE0M6S8_9PEZI</name>
<dbReference type="Proteomes" id="UP001286456">
    <property type="component" value="Unassembled WGS sequence"/>
</dbReference>
<sequence>MEGRREPLRETGSSSNVARVPPPPPPPSSSVLTMKAGSSSYIDRWLKRARTNDDDGDDTHVKDENAGDGIIQVNNKKASDKIQTNIKTTVDPTQANGKSPVQMLRDEIKNNWKARCGCGGGVQELRDRRGGNHHIPTCKSCRQANEFTNLVRHKEAFLNDHLLPLSRAMSYNEMTAYTNESIVRRVNENIADGKDHLQTYPLASDYDSALRVVGTWNKLRISRNLFTDEYGFIRDGKYVSIEQQLASEASWSRYAGSP</sequence>
<comment type="caution">
    <text evidence="2">The sequence shown here is derived from an EMBL/GenBank/DDBJ whole genome shotgun (WGS) entry which is preliminary data.</text>
</comment>
<dbReference type="AlphaFoldDB" id="A0AAE0M6S8"/>
<proteinExistence type="predicted"/>
<evidence type="ECO:0000313" key="2">
    <source>
        <dbReference type="EMBL" id="KAK3320658.1"/>
    </source>
</evidence>
<dbReference type="EMBL" id="JAUEPO010000005">
    <property type="protein sequence ID" value="KAK3320658.1"/>
    <property type="molecule type" value="Genomic_DNA"/>
</dbReference>
<keyword evidence="3" id="KW-1185">Reference proteome</keyword>